<dbReference type="Proteomes" id="UP000008783">
    <property type="component" value="Unassembled WGS sequence"/>
</dbReference>
<dbReference type="VEuPathDB" id="FungiDB:PGTG_21502"/>
<gene>
    <name evidence="1" type="ORF">PGTG_21502</name>
</gene>
<dbReference type="EMBL" id="DS178283">
    <property type="protein sequence ID" value="EHS63286.1"/>
    <property type="molecule type" value="Genomic_DNA"/>
</dbReference>
<protein>
    <submittedName>
        <fullName evidence="1">Uncharacterized protein</fullName>
    </submittedName>
</protein>
<reference evidence="2" key="1">
    <citation type="journal article" date="2011" name="Proc. Natl. Acad. Sci. U.S.A.">
        <title>Obligate biotrophy features unraveled by the genomic analysis of rust fungi.</title>
        <authorList>
            <person name="Duplessis S."/>
            <person name="Cuomo C.A."/>
            <person name="Lin Y.-C."/>
            <person name="Aerts A."/>
            <person name="Tisserant E."/>
            <person name="Veneault-Fourrey C."/>
            <person name="Joly D.L."/>
            <person name="Hacquard S."/>
            <person name="Amselem J."/>
            <person name="Cantarel B.L."/>
            <person name="Chiu R."/>
            <person name="Coutinho P.M."/>
            <person name="Feau N."/>
            <person name="Field M."/>
            <person name="Frey P."/>
            <person name="Gelhaye E."/>
            <person name="Goldberg J."/>
            <person name="Grabherr M.G."/>
            <person name="Kodira C.D."/>
            <person name="Kohler A."/>
            <person name="Kuees U."/>
            <person name="Lindquist E.A."/>
            <person name="Lucas S.M."/>
            <person name="Mago R."/>
            <person name="Mauceli E."/>
            <person name="Morin E."/>
            <person name="Murat C."/>
            <person name="Pangilinan J.L."/>
            <person name="Park R."/>
            <person name="Pearson M."/>
            <person name="Quesneville H."/>
            <person name="Rouhier N."/>
            <person name="Sakthikumar S."/>
            <person name="Salamov A.A."/>
            <person name="Schmutz J."/>
            <person name="Selles B."/>
            <person name="Shapiro H."/>
            <person name="Tanguay P."/>
            <person name="Tuskan G.A."/>
            <person name="Henrissat B."/>
            <person name="Van de Peer Y."/>
            <person name="Rouze P."/>
            <person name="Ellis J.G."/>
            <person name="Dodds P.N."/>
            <person name="Schein J.E."/>
            <person name="Zhong S."/>
            <person name="Hamelin R.C."/>
            <person name="Grigoriev I.V."/>
            <person name="Szabo L.J."/>
            <person name="Martin F."/>
        </authorList>
    </citation>
    <scope>NUCLEOTIDE SEQUENCE [LARGE SCALE GENOMIC DNA]</scope>
    <source>
        <strain evidence="2">CRL 75-36-700-3 / race SCCL</strain>
    </source>
</reference>
<evidence type="ECO:0000313" key="1">
    <source>
        <dbReference type="EMBL" id="EHS63286.1"/>
    </source>
</evidence>
<dbReference type="OrthoDB" id="2501761at2759"/>
<keyword evidence="2" id="KW-1185">Reference proteome</keyword>
<dbReference type="KEGG" id="pgr:PGTG_21502"/>
<dbReference type="RefSeq" id="XP_003889859.1">
    <property type="nucleotide sequence ID" value="XM_003889810.1"/>
</dbReference>
<sequence>MLHSCRLLLQVSVSFRQLSLVYLTWIVLFKASGQSQIWLHQNGTNSLINNQIESDPCYKTPLKPTLWYQLGMNNYLDSYPGGDKIALQEYASNVGATDFSVGIGEHPHPGQLCEAVKGRDCLYDAAGYA</sequence>
<dbReference type="PANTHER" id="PTHR33339">
    <property type="entry name" value="LYSM DOMAIN-CONTAINING PROTEIN"/>
    <property type="match status" value="1"/>
</dbReference>
<dbReference type="HOGENOM" id="CLU_1949872_0_0_1"/>
<name>H6QRL6_PUCGT</name>
<dbReference type="AlphaFoldDB" id="H6QRL6"/>
<proteinExistence type="predicted"/>
<organism evidence="1 2">
    <name type="scientific">Puccinia graminis f. sp. tritici (strain CRL 75-36-700-3 / race SCCL)</name>
    <name type="common">Black stem rust fungus</name>
    <dbReference type="NCBI Taxonomy" id="418459"/>
    <lineage>
        <taxon>Eukaryota</taxon>
        <taxon>Fungi</taxon>
        <taxon>Dikarya</taxon>
        <taxon>Basidiomycota</taxon>
        <taxon>Pucciniomycotina</taxon>
        <taxon>Pucciniomycetes</taxon>
        <taxon>Pucciniales</taxon>
        <taxon>Pucciniaceae</taxon>
        <taxon>Puccinia</taxon>
    </lineage>
</organism>
<dbReference type="PANTHER" id="PTHR33339:SF1">
    <property type="entry name" value="LYSM DOMAIN-CONTAINING PROTEIN"/>
    <property type="match status" value="1"/>
</dbReference>
<dbReference type="InParanoid" id="H6QRL6"/>
<accession>H6QRL6</accession>
<dbReference type="GeneID" id="13540710"/>
<evidence type="ECO:0000313" key="2">
    <source>
        <dbReference type="Proteomes" id="UP000008783"/>
    </source>
</evidence>